<dbReference type="OrthoDB" id="9803586at2"/>
<protein>
    <submittedName>
        <fullName evidence="1">4-oxalocrotonate tautomerase</fullName>
    </submittedName>
</protein>
<name>A0A4V3CVX0_9HYPH</name>
<proteinExistence type="predicted"/>
<sequence length="152" mass="16594">MPLIQVHHATRADAPDRAPAIAALVTRLAAKVLRKREDLTAVIVTRVDPAVWYVGGRRLSDLDLASYALEIKVTDGTNTPAEKASFLAAVHAGMGEILGALHPESYVHVEEARGDAYGYAGITQARRAYDDIDERDRREHLATAAVARWGIR</sequence>
<dbReference type="Gene3D" id="3.30.429.10">
    <property type="entry name" value="Macrophage Migration Inhibitory Factor"/>
    <property type="match status" value="2"/>
</dbReference>
<accession>A0A4V3CVX0</accession>
<dbReference type="RefSeq" id="WP_126539933.1">
    <property type="nucleotide sequence ID" value="NZ_BSPM01000002.1"/>
</dbReference>
<evidence type="ECO:0000313" key="2">
    <source>
        <dbReference type="Proteomes" id="UP000294547"/>
    </source>
</evidence>
<dbReference type="InterPro" id="IPR014347">
    <property type="entry name" value="Tautomerase/MIF_sf"/>
</dbReference>
<dbReference type="SUPFAM" id="SSF55331">
    <property type="entry name" value="Tautomerase/MIF"/>
    <property type="match status" value="1"/>
</dbReference>
<dbReference type="AlphaFoldDB" id="A0A4V3CVX0"/>
<keyword evidence="2" id="KW-1185">Reference proteome</keyword>
<dbReference type="PANTHER" id="PTHR35530">
    <property type="entry name" value="TAUTOMERASE-RELATED"/>
    <property type="match status" value="1"/>
</dbReference>
<dbReference type="Proteomes" id="UP000294547">
    <property type="component" value="Unassembled WGS sequence"/>
</dbReference>
<dbReference type="PANTHER" id="PTHR35530:SF1">
    <property type="entry name" value="2-HYDROXYMUCONATE TAUTOMERASE"/>
    <property type="match status" value="1"/>
</dbReference>
<dbReference type="EMBL" id="SNXY01000008">
    <property type="protein sequence ID" value="TDP84078.1"/>
    <property type="molecule type" value="Genomic_DNA"/>
</dbReference>
<evidence type="ECO:0000313" key="1">
    <source>
        <dbReference type="EMBL" id="TDP84078.1"/>
    </source>
</evidence>
<reference evidence="1 2" key="1">
    <citation type="submission" date="2019-03" db="EMBL/GenBank/DDBJ databases">
        <title>Genomic Encyclopedia of Type Strains, Phase IV (KMG-IV): sequencing the most valuable type-strain genomes for metagenomic binning, comparative biology and taxonomic classification.</title>
        <authorList>
            <person name="Goeker M."/>
        </authorList>
    </citation>
    <scope>NUCLEOTIDE SEQUENCE [LARGE SCALE GENOMIC DNA]</scope>
    <source>
        <strain evidence="1 2">DSM 102969</strain>
    </source>
</reference>
<comment type="caution">
    <text evidence="1">The sequence shown here is derived from an EMBL/GenBank/DDBJ whole genome shotgun (WGS) entry which is preliminary data.</text>
</comment>
<gene>
    <name evidence="1" type="ORF">EDD54_2681</name>
</gene>
<organism evidence="1 2">
    <name type="scientific">Oharaeibacter diazotrophicus</name>
    <dbReference type="NCBI Taxonomy" id="1920512"/>
    <lineage>
        <taxon>Bacteria</taxon>
        <taxon>Pseudomonadati</taxon>
        <taxon>Pseudomonadota</taxon>
        <taxon>Alphaproteobacteria</taxon>
        <taxon>Hyphomicrobiales</taxon>
        <taxon>Pleomorphomonadaceae</taxon>
        <taxon>Oharaeibacter</taxon>
    </lineage>
</organism>